<dbReference type="Gene3D" id="2.60.120.10">
    <property type="entry name" value="Jelly Rolls"/>
    <property type="match status" value="1"/>
</dbReference>
<evidence type="ECO:0000313" key="3">
    <source>
        <dbReference type="EMBL" id="QDT99235.1"/>
    </source>
</evidence>
<dbReference type="PANTHER" id="PTHR35848:SF6">
    <property type="entry name" value="CUPIN TYPE-2 DOMAIN-CONTAINING PROTEIN"/>
    <property type="match status" value="1"/>
</dbReference>
<reference evidence="3 4" key="1">
    <citation type="submission" date="2019-03" db="EMBL/GenBank/DDBJ databases">
        <title>Deep-cultivation of Planctomycetes and their phenomic and genomic characterization uncovers novel biology.</title>
        <authorList>
            <person name="Wiegand S."/>
            <person name="Jogler M."/>
            <person name="Boedeker C."/>
            <person name="Pinto D."/>
            <person name="Vollmers J."/>
            <person name="Rivas-Marin E."/>
            <person name="Kohn T."/>
            <person name="Peeters S.H."/>
            <person name="Heuer A."/>
            <person name="Rast P."/>
            <person name="Oberbeckmann S."/>
            <person name="Bunk B."/>
            <person name="Jeske O."/>
            <person name="Meyerdierks A."/>
            <person name="Storesund J.E."/>
            <person name="Kallscheuer N."/>
            <person name="Luecker S."/>
            <person name="Lage O.M."/>
            <person name="Pohl T."/>
            <person name="Merkel B.J."/>
            <person name="Hornburger P."/>
            <person name="Mueller R.-W."/>
            <person name="Bruemmer F."/>
            <person name="Labrenz M."/>
            <person name="Spormann A.M."/>
            <person name="Op den Camp H."/>
            <person name="Overmann J."/>
            <person name="Amann R."/>
            <person name="Jetten M.S.M."/>
            <person name="Mascher T."/>
            <person name="Medema M.H."/>
            <person name="Devos D.P."/>
            <person name="Kaster A.-K."/>
            <person name="Ovreas L."/>
            <person name="Rohde M."/>
            <person name="Galperin M.Y."/>
            <person name="Jogler C."/>
        </authorList>
    </citation>
    <scope>NUCLEOTIDE SEQUENCE [LARGE SCALE GENOMIC DNA]</scope>
    <source>
        <strain evidence="3 4">V144</strain>
    </source>
</reference>
<dbReference type="RefSeq" id="WP_144988554.1">
    <property type="nucleotide sequence ID" value="NZ_CP037920.1"/>
</dbReference>
<feature type="domain" description="Cupin type-2" evidence="2">
    <location>
        <begin position="61"/>
        <end position="128"/>
    </location>
</feature>
<dbReference type="AlphaFoldDB" id="A0A517W1T7"/>
<proteinExistence type="predicted"/>
<evidence type="ECO:0000256" key="1">
    <source>
        <dbReference type="ARBA" id="ARBA00022723"/>
    </source>
</evidence>
<dbReference type="KEGG" id="gaw:V144x_47460"/>
<protein>
    <submittedName>
        <fullName evidence="3">Cupin domain protein</fullName>
    </submittedName>
</protein>
<gene>
    <name evidence="3" type="ORF">V144x_47460</name>
</gene>
<keyword evidence="1" id="KW-0479">Metal-binding</keyword>
<dbReference type="Proteomes" id="UP000318704">
    <property type="component" value="Chromosome"/>
</dbReference>
<dbReference type="InterPro" id="IPR051610">
    <property type="entry name" value="GPI/OXD"/>
</dbReference>
<dbReference type="GO" id="GO:0046872">
    <property type="term" value="F:metal ion binding"/>
    <property type="evidence" value="ECO:0007669"/>
    <property type="project" value="UniProtKB-KW"/>
</dbReference>
<dbReference type="SUPFAM" id="SSF51182">
    <property type="entry name" value="RmlC-like cupins"/>
    <property type="match status" value="1"/>
</dbReference>
<sequence length="164" mass="18630">MKNSIHEQVTQGRGFDIFEAGPHNSWNDYRLAPPETPFPVRGKYFLKNLLKSEGLEMSINVLPPGKGMPFVHRHALNDEIYFIIQGTGQFQLGNEVLDVSDGFFLRVSPEVPRCWRNHSDEPLYFLVIQYNKESRIAGGTSDGEIVDQQIIWKQGPQDESTLGP</sequence>
<organism evidence="3 4">
    <name type="scientific">Gimesia aquarii</name>
    <dbReference type="NCBI Taxonomy" id="2527964"/>
    <lineage>
        <taxon>Bacteria</taxon>
        <taxon>Pseudomonadati</taxon>
        <taxon>Planctomycetota</taxon>
        <taxon>Planctomycetia</taxon>
        <taxon>Planctomycetales</taxon>
        <taxon>Planctomycetaceae</taxon>
        <taxon>Gimesia</taxon>
    </lineage>
</organism>
<dbReference type="Pfam" id="PF07883">
    <property type="entry name" value="Cupin_2"/>
    <property type="match status" value="1"/>
</dbReference>
<dbReference type="InterPro" id="IPR011051">
    <property type="entry name" value="RmlC_Cupin_sf"/>
</dbReference>
<dbReference type="PANTHER" id="PTHR35848">
    <property type="entry name" value="OXALATE-BINDING PROTEIN"/>
    <property type="match status" value="1"/>
</dbReference>
<dbReference type="EMBL" id="CP037920">
    <property type="protein sequence ID" value="QDT99235.1"/>
    <property type="molecule type" value="Genomic_DNA"/>
</dbReference>
<accession>A0A517W1T7</accession>
<evidence type="ECO:0000313" key="4">
    <source>
        <dbReference type="Proteomes" id="UP000318704"/>
    </source>
</evidence>
<dbReference type="InterPro" id="IPR013096">
    <property type="entry name" value="Cupin_2"/>
</dbReference>
<evidence type="ECO:0000259" key="2">
    <source>
        <dbReference type="Pfam" id="PF07883"/>
    </source>
</evidence>
<dbReference type="InterPro" id="IPR014710">
    <property type="entry name" value="RmlC-like_jellyroll"/>
</dbReference>
<name>A0A517W1T7_9PLAN</name>